<dbReference type="Gene3D" id="3.40.50.150">
    <property type="entry name" value="Vaccinia Virus protein VP39"/>
    <property type="match status" value="1"/>
</dbReference>
<dbReference type="SUPFAM" id="SSF53335">
    <property type="entry name" value="S-adenosyl-L-methionine-dependent methyltransferases"/>
    <property type="match status" value="1"/>
</dbReference>
<organism evidence="12 13">
    <name type="scientific">Fomitopsis schrenkii</name>
    <name type="common">Brown rot fungus</name>
    <dbReference type="NCBI Taxonomy" id="2126942"/>
    <lineage>
        <taxon>Eukaryota</taxon>
        <taxon>Fungi</taxon>
        <taxon>Dikarya</taxon>
        <taxon>Basidiomycota</taxon>
        <taxon>Agaricomycotina</taxon>
        <taxon>Agaricomycetes</taxon>
        <taxon>Polyporales</taxon>
        <taxon>Fomitopsis</taxon>
    </lineage>
</organism>
<evidence type="ECO:0000256" key="1">
    <source>
        <dbReference type="ARBA" id="ARBA00009059"/>
    </source>
</evidence>
<keyword evidence="3" id="KW-0808">Transferase</keyword>
<dbReference type="GO" id="GO:0032259">
    <property type="term" value="P:methylation"/>
    <property type="evidence" value="ECO:0007669"/>
    <property type="project" value="UniProtKB-KW"/>
</dbReference>
<evidence type="ECO:0000256" key="6">
    <source>
        <dbReference type="ARBA" id="ARBA00039449"/>
    </source>
</evidence>
<evidence type="ECO:0000256" key="7">
    <source>
        <dbReference type="ARBA" id="ARBA00043129"/>
    </source>
</evidence>
<dbReference type="OrthoDB" id="1298661at2759"/>
<evidence type="ECO:0000256" key="8">
    <source>
        <dbReference type="ARBA" id="ARBA00047306"/>
    </source>
</evidence>
<evidence type="ECO:0000313" key="12">
    <source>
        <dbReference type="EMBL" id="EPS98559.1"/>
    </source>
</evidence>
<sequence>MSEDSAPEPDVQAGINYWASQPANYDGVLGGFGTGSLPRVDALSSRQFVLYLMPELSTVPSAIRPLDVPTLPHRTRALDVGAGVGRVTADVLLHLVSDVTLVEPVEGLVKEALSRGRTSESTAIKADTAFVPWKGIASREKSVSFIQDTLQGIDPCSPSRSPSFLDRVGYVPPNNDLDEPFDIIWCQWCLGSLSDADLVTFLRRSQRSLRDPTRSLIIVKENCCYDDDGQPTSVFDDTDSSITRSDLAWKKVFTEAGLTLVHQQLQRGFPEGLYAVYIYALR</sequence>
<comment type="similarity">
    <text evidence="1">Belongs to the methyltransferase superfamily. NTM1 family.</text>
</comment>
<comment type="catalytic activity">
    <reaction evidence="9">
        <text>N-terminal L-prolyl-L-prolyl-L-lysyl-[protein] + 2 S-adenosyl-L-methionine = N-terminal N,N-dimethyl-L-prolyl-L-prolyl-L-lysyl-[protein] + 2 S-adenosyl-L-homocysteine + 2 H(+)</text>
        <dbReference type="Rhea" id="RHEA:54736"/>
        <dbReference type="Rhea" id="RHEA-COMP:13787"/>
        <dbReference type="Rhea" id="RHEA-COMP:13974"/>
        <dbReference type="ChEBI" id="CHEBI:15378"/>
        <dbReference type="ChEBI" id="CHEBI:57856"/>
        <dbReference type="ChEBI" id="CHEBI:59789"/>
        <dbReference type="ChEBI" id="CHEBI:138059"/>
        <dbReference type="ChEBI" id="CHEBI:138318"/>
        <dbReference type="EC" id="2.1.1.244"/>
    </reaction>
</comment>
<dbReference type="HOGENOM" id="CLU_055356_0_0_1"/>
<dbReference type="EC" id="2.1.1.244" evidence="5"/>
<evidence type="ECO:0000256" key="11">
    <source>
        <dbReference type="PIRSR" id="PIRSR016958-1"/>
    </source>
</evidence>
<evidence type="ECO:0000256" key="10">
    <source>
        <dbReference type="ARBA" id="ARBA00048167"/>
    </source>
</evidence>
<dbReference type="STRING" id="743788.S8FJN1"/>
<comment type="catalytic activity">
    <reaction evidence="8">
        <text>N-terminal L-seryl-L-prolyl-L-lysyl-[protein] + 3 S-adenosyl-L-methionine = N-terminal N,N,N-trimethyl-L-seryl-L-prolyl-L-lysyl-[protein] + 3 S-adenosyl-L-homocysteine + 3 H(+)</text>
        <dbReference type="Rhea" id="RHEA:54724"/>
        <dbReference type="Rhea" id="RHEA-COMP:13789"/>
        <dbReference type="Rhea" id="RHEA-COMP:13973"/>
        <dbReference type="ChEBI" id="CHEBI:15378"/>
        <dbReference type="ChEBI" id="CHEBI:57856"/>
        <dbReference type="ChEBI" id="CHEBI:59789"/>
        <dbReference type="ChEBI" id="CHEBI:138061"/>
        <dbReference type="ChEBI" id="CHEBI:138317"/>
        <dbReference type="EC" id="2.1.1.244"/>
    </reaction>
</comment>
<dbReference type="FunCoup" id="S8FJN1">
    <property type="interactions" value="494"/>
</dbReference>
<dbReference type="InterPro" id="IPR008576">
    <property type="entry name" value="MeTrfase_NTM1"/>
</dbReference>
<feature type="binding site" evidence="11">
    <location>
        <position position="81"/>
    </location>
    <ligand>
        <name>S-adenosyl-L-methionine</name>
        <dbReference type="ChEBI" id="CHEBI:59789"/>
    </ligand>
</feature>
<gene>
    <name evidence="12" type="ORF">FOMPIDRAFT_1031409</name>
</gene>
<dbReference type="GO" id="GO:0005737">
    <property type="term" value="C:cytoplasm"/>
    <property type="evidence" value="ECO:0007669"/>
    <property type="project" value="TreeGrafter"/>
</dbReference>
<keyword evidence="13" id="KW-1185">Reference proteome</keyword>
<feature type="binding site" evidence="11">
    <location>
        <position position="187"/>
    </location>
    <ligand>
        <name>S-adenosyl-L-methionine</name>
        <dbReference type="ChEBI" id="CHEBI:59789"/>
    </ligand>
</feature>
<keyword evidence="2" id="KW-0489">Methyltransferase</keyword>
<proteinExistence type="inferred from homology"/>
<comment type="catalytic activity">
    <reaction evidence="10">
        <text>N-terminal L-alanyl-L-prolyl-L-lysyl-[protein] + 3 S-adenosyl-L-methionine = N-terminal N,N,N-trimethyl-L-alanyl-L-prolyl-L-lysyl-[protein] + 3 S-adenosyl-L-homocysteine + 3 H(+)</text>
        <dbReference type="Rhea" id="RHEA:54712"/>
        <dbReference type="Rhea" id="RHEA-COMP:13785"/>
        <dbReference type="Rhea" id="RHEA-COMP:13971"/>
        <dbReference type="ChEBI" id="CHEBI:15378"/>
        <dbReference type="ChEBI" id="CHEBI:57856"/>
        <dbReference type="ChEBI" id="CHEBI:59789"/>
        <dbReference type="ChEBI" id="CHEBI:138057"/>
        <dbReference type="ChEBI" id="CHEBI:138315"/>
        <dbReference type="EC" id="2.1.1.244"/>
    </reaction>
</comment>
<reference evidence="12 13" key="1">
    <citation type="journal article" date="2012" name="Science">
        <title>The Paleozoic origin of enzymatic lignin decomposition reconstructed from 31 fungal genomes.</title>
        <authorList>
            <person name="Floudas D."/>
            <person name="Binder M."/>
            <person name="Riley R."/>
            <person name="Barry K."/>
            <person name="Blanchette R.A."/>
            <person name="Henrissat B."/>
            <person name="Martinez A.T."/>
            <person name="Otillar R."/>
            <person name="Spatafora J.W."/>
            <person name="Yadav J.S."/>
            <person name="Aerts A."/>
            <person name="Benoit I."/>
            <person name="Boyd A."/>
            <person name="Carlson A."/>
            <person name="Copeland A."/>
            <person name="Coutinho P.M."/>
            <person name="de Vries R.P."/>
            <person name="Ferreira P."/>
            <person name="Findley K."/>
            <person name="Foster B."/>
            <person name="Gaskell J."/>
            <person name="Glotzer D."/>
            <person name="Gorecki P."/>
            <person name="Heitman J."/>
            <person name="Hesse C."/>
            <person name="Hori C."/>
            <person name="Igarashi K."/>
            <person name="Jurgens J.A."/>
            <person name="Kallen N."/>
            <person name="Kersten P."/>
            <person name="Kohler A."/>
            <person name="Kuees U."/>
            <person name="Kumar T.K.A."/>
            <person name="Kuo A."/>
            <person name="LaButti K."/>
            <person name="Larrondo L.F."/>
            <person name="Lindquist E."/>
            <person name="Ling A."/>
            <person name="Lombard V."/>
            <person name="Lucas S."/>
            <person name="Lundell T."/>
            <person name="Martin R."/>
            <person name="McLaughlin D.J."/>
            <person name="Morgenstern I."/>
            <person name="Morin E."/>
            <person name="Murat C."/>
            <person name="Nagy L.G."/>
            <person name="Nolan M."/>
            <person name="Ohm R.A."/>
            <person name="Patyshakuliyeva A."/>
            <person name="Rokas A."/>
            <person name="Ruiz-Duenas F.J."/>
            <person name="Sabat G."/>
            <person name="Salamov A."/>
            <person name="Samejima M."/>
            <person name="Schmutz J."/>
            <person name="Slot J.C."/>
            <person name="St John F."/>
            <person name="Stenlid J."/>
            <person name="Sun H."/>
            <person name="Sun S."/>
            <person name="Syed K."/>
            <person name="Tsang A."/>
            <person name="Wiebenga A."/>
            <person name="Young D."/>
            <person name="Pisabarro A."/>
            <person name="Eastwood D.C."/>
            <person name="Martin F."/>
            <person name="Cullen D."/>
            <person name="Grigoriev I.V."/>
            <person name="Hibbett D.S."/>
        </authorList>
    </citation>
    <scope>NUCLEOTIDE SEQUENCE</scope>
    <source>
        <strain evidence="13">FP-58527</strain>
    </source>
</reference>
<dbReference type="PANTHER" id="PTHR12753">
    <property type="entry name" value="AD-003 - RELATED"/>
    <property type="match status" value="1"/>
</dbReference>
<dbReference type="AlphaFoldDB" id="S8FJN1"/>
<evidence type="ECO:0000256" key="4">
    <source>
        <dbReference type="ARBA" id="ARBA00022691"/>
    </source>
</evidence>
<dbReference type="Pfam" id="PF05891">
    <property type="entry name" value="Methyltransf_PK"/>
    <property type="match status" value="2"/>
</dbReference>
<dbReference type="Proteomes" id="UP000015241">
    <property type="component" value="Unassembled WGS sequence"/>
</dbReference>
<protein>
    <recommendedName>
        <fullName evidence="6">Alpha N-terminal protein methyltransferase 1</fullName>
        <ecNumber evidence="5">2.1.1.244</ecNumber>
    </recommendedName>
    <alternativeName>
        <fullName evidence="7">X-Pro-Lys N-terminal protein methyltransferase 1</fullName>
    </alternativeName>
</protein>
<feature type="binding site" evidence="11">
    <location>
        <begin position="150"/>
        <end position="151"/>
    </location>
    <ligand>
        <name>S-adenosyl-L-methionine</name>
        <dbReference type="ChEBI" id="CHEBI:59789"/>
    </ligand>
</feature>
<dbReference type="InterPro" id="IPR029063">
    <property type="entry name" value="SAM-dependent_MTases_sf"/>
</dbReference>
<dbReference type="EMBL" id="KE504164">
    <property type="protein sequence ID" value="EPS98559.1"/>
    <property type="molecule type" value="Genomic_DNA"/>
</dbReference>
<keyword evidence="4 11" id="KW-0949">S-adenosyl-L-methionine</keyword>
<dbReference type="GO" id="GO:0071885">
    <property type="term" value="F:N-terminal protein N-methyltransferase activity"/>
    <property type="evidence" value="ECO:0007669"/>
    <property type="project" value="UniProtKB-EC"/>
</dbReference>
<evidence type="ECO:0000313" key="13">
    <source>
        <dbReference type="Proteomes" id="UP000015241"/>
    </source>
</evidence>
<dbReference type="eggNOG" id="KOG3178">
    <property type="taxonomic scope" value="Eukaryota"/>
</dbReference>
<dbReference type="InParanoid" id="S8FJN1"/>
<dbReference type="PIRSF" id="PIRSF016958">
    <property type="entry name" value="DUF858_MeTrfase_lik"/>
    <property type="match status" value="1"/>
</dbReference>
<evidence type="ECO:0000256" key="5">
    <source>
        <dbReference type="ARBA" id="ARBA00039112"/>
    </source>
</evidence>
<evidence type="ECO:0000256" key="9">
    <source>
        <dbReference type="ARBA" id="ARBA00047885"/>
    </source>
</evidence>
<evidence type="ECO:0000256" key="3">
    <source>
        <dbReference type="ARBA" id="ARBA00022679"/>
    </source>
</evidence>
<evidence type="ECO:0000256" key="2">
    <source>
        <dbReference type="ARBA" id="ARBA00022603"/>
    </source>
</evidence>
<feature type="binding site" evidence="11">
    <location>
        <position position="86"/>
    </location>
    <ligand>
        <name>S-adenosyl-L-methionine</name>
        <dbReference type="ChEBI" id="CHEBI:59789"/>
    </ligand>
</feature>
<name>S8FJN1_FOMSC</name>
<dbReference type="PANTHER" id="PTHR12753:SF0">
    <property type="entry name" value="ALPHA N-TERMINAL PROTEIN METHYLTRANSFERASE 1"/>
    <property type="match status" value="1"/>
</dbReference>
<accession>S8FJN1</accession>